<sequence>MAVNPNQICETPSFLEKPGFLEMHPLYCPYSISTFPPLCLDLCLFLAITTGFFTLKPPQESRYNHIVVITRSQPMGEAKRRQKYGQENPGTIAPPTPHPHQTDLTDIKQQIKQLQAHTKRAQQEPQFKQQCQQQHEQTCEKITQRIGKTNFRDIGKTIEAIRNNPAQVNNQDIERWLDYLIVGLLNTRKIDAVQAELFAHELAATIWSQPGSYRGEWSHLFQKIAAEKAYLKTIEMWVDIDNSLLSIYPTFPQMPSLQ</sequence>
<dbReference type="AlphaFoldDB" id="A0A7C3ZQK3"/>
<evidence type="ECO:0000256" key="1">
    <source>
        <dbReference type="SAM" id="MobiDB-lite"/>
    </source>
</evidence>
<proteinExistence type="predicted"/>
<gene>
    <name evidence="2" type="ORF">ENR15_24145</name>
</gene>
<reference evidence="2" key="1">
    <citation type="journal article" date="2020" name="mSystems">
        <title>Genome- and Community-Level Interaction Insights into Carbon Utilization and Element Cycling Functions of Hydrothermarchaeota in Hydrothermal Sediment.</title>
        <authorList>
            <person name="Zhou Z."/>
            <person name="Liu Y."/>
            <person name="Xu W."/>
            <person name="Pan J."/>
            <person name="Luo Z.H."/>
            <person name="Li M."/>
        </authorList>
    </citation>
    <scope>NUCLEOTIDE SEQUENCE [LARGE SCALE GENOMIC DNA]</scope>
    <source>
        <strain evidence="2">SpSt-374</strain>
    </source>
</reference>
<accession>A0A7C3ZQK3</accession>
<feature type="region of interest" description="Disordered" evidence="1">
    <location>
        <begin position="82"/>
        <end position="102"/>
    </location>
</feature>
<dbReference type="EMBL" id="DSPX01000251">
    <property type="protein sequence ID" value="HGG03641.1"/>
    <property type="molecule type" value="Genomic_DNA"/>
</dbReference>
<comment type="caution">
    <text evidence="2">The sequence shown here is derived from an EMBL/GenBank/DDBJ whole genome shotgun (WGS) entry which is preliminary data.</text>
</comment>
<evidence type="ECO:0000313" key="2">
    <source>
        <dbReference type="EMBL" id="HGG03641.1"/>
    </source>
</evidence>
<organism evidence="2">
    <name type="scientific">Planktothricoides sp. SpSt-374</name>
    <dbReference type="NCBI Taxonomy" id="2282167"/>
    <lineage>
        <taxon>Bacteria</taxon>
        <taxon>Bacillati</taxon>
        <taxon>Cyanobacteriota</taxon>
        <taxon>Cyanophyceae</taxon>
        <taxon>Oscillatoriophycideae</taxon>
        <taxon>Oscillatoriales</taxon>
        <taxon>Oscillatoriaceae</taxon>
        <taxon>Planktothricoides</taxon>
    </lineage>
</organism>
<name>A0A7C3ZQK3_9CYAN</name>
<protein>
    <submittedName>
        <fullName evidence="2">Uncharacterized protein</fullName>
    </submittedName>
</protein>